<gene>
    <name evidence="19" type="ORF">KP79_PYT07440</name>
</gene>
<comment type="caution">
    <text evidence="19">The sequence shown here is derived from an EMBL/GenBank/DDBJ whole genome shotgun (WGS) entry which is preliminary data.</text>
</comment>
<reference evidence="19 20" key="1">
    <citation type="journal article" date="2017" name="Nat. Ecol. Evol.">
        <title>Scallop genome provides insights into evolution of bilaterian karyotype and development.</title>
        <authorList>
            <person name="Wang S."/>
            <person name="Zhang J."/>
            <person name="Jiao W."/>
            <person name="Li J."/>
            <person name="Xun X."/>
            <person name="Sun Y."/>
            <person name="Guo X."/>
            <person name="Huan P."/>
            <person name="Dong B."/>
            <person name="Zhang L."/>
            <person name="Hu X."/>
            <person name="Sun X."/>
            <person name="Wang J."/>
            <person name="Zhao C."/>
            <person name="Wang Y."/>
            <person name="Wang D."/>
            <person name="Huang X."/>
            <person name="Wang R."/>
            <person name="Lv J."/>
            <person name="Li Y."/>
            <person name="Zhang Z."/>
            <person name="Liu B."/>
            <person name="Lu W."/>
            <person name="Hui Y."/>
            <person name="Liang J."/>
            <person name="Zhou Z."/>
            <person name="Hou R."/>
            <person name="Li X."/>
            <person name="Liu Y."/>
            <person name="Li H."/>
            <person name="Ning X."/>
            <person name="Lin Y."/>
            <person name="Zhao L."/>
            <person name="Xing Q."/>
            <person name="Dou J."/>
            <person name="Li Y."/>
            <person name="Mao J."/>
            <person name="Guo H."/>
            <person name="Dou H."/>
            <person name="Li T."/>
            <person name="Mu C."/>
            <person name="Jiang W."/>
            <person name="Fu Q."/>
            <person name="Fu X."/>
            <person name="Miao Y."/>
            <person name="Liu J."/>
            <person name="Yu Q."/>
            <person name="Li R."/>
            <person name="Liao H."/>
            <person name="Li X."/>
            <person name="Kong Y."/>
            <person name="Jiang Z."/>
            <person name="Chourrout D."/>
            <person name="Li R."/>
            <person name="Bao Z."/>
        </authorList>
    </citation>
    <scope>NUCLEOTIDE SEQUENCE [LARGE SCALE GENOMIC DNA]</scope>
    <source>
        <strain evidence="19 20">PY_sf001</strain>
    </source>
</reference>
<dbReference type="Proteomes" id="UP000242188">
    <property type="component" value="Unassembled WGS sequence"/>
</dbReference>
<dbReference type="InterPro" id="IPR000089">
    <property type="entry name" value="Biotin_lipoyl"/>
</dbReference>
<keyword evidence="4" id="KW-0436">Ligase</keyword>
<dbReference type="Pfam" id="PF00289">
    <property type="entry name" value="Biotin_carb_N"/>
    <property type="match status" value="1"/>
</dbReference>
<keyword evidence="9" id="KW-0275">Fatty acid biosynthesis</keyword>
<dbReference type="InterPro" id="IPR011761">
    <property type="entry name" value="ATP-grasp"/>
</dbReference>
<protein>
    <submittedName>
        <fullName evidence="19">Acetyl-CoA carboxylase</fullName>
    </submittedName>
</protein>
<dbReference type="InterPro" id="IPR005481">
    <property type="entry name" value="BC-like_N"/>
</dbReference>
<dbReference type="InterPro" id="IPR011763">
    <property type="entry name" value="COA_CT_C"/>
</dbReference>
<dbReference type="GO" id="GO:0046872">
    <property type="term" value="F:metal ion binding"/>
    <property type="evidence" value="ECO:0007669"/>
    <property type="project" value="InterPro"/>
</dbReference>
<feature type="domain" description="CoA carboxyltransferase N-terminal" evidence="17">
    <location>
        <begin position="1455"/>
        <end position="1793"/>
    </location>
</feature>
<dbReference type="OrthoDB" id="14612at2759"/>
<dbReference type="GO" id="GO:0003989">
    <property type="term" value="F:acetyl-CoA carboxylase activity"/>
    <property type="evidence" value="ECO:0007669"/>
    <property type="project" value="UniProtKB-EC"/>
</dbReference>
<dbReference type="GO" id="GO:0006633">
    <property type="term" value="P:fatty acid biosynthetic process"/>
    <property type="evidence" value="ECO:0007669"/>
    <property type="project" value="UniProtKB-KW"/>
</dbReference>
<evidence type="ECO:0000256" key="4">
    <source>
        <dbReference type="ARBA" id="ARBA00022598"/>
    </source>
</evidence>
<evidence type="ECO:0000313" key="19">
    <source>
        <dbReference type="EMBL" id="OWF37571.1"/>
    </source>
</evidence>
<dbReference type="InterPro" id="IPR011054">
    <property type="entry name" value="Rudment_hybrid_motif"/>
</dbReference>
<feature type="domain" description="ATP-grasp" evidence="15">
    <location>
        <begin position="197"/>
        <end position="389"/>
    </location>
</feature>
<dbReference type="PROSITE" id="PS00866">
    <property type="entry name" value="CPSASE_1"/>
    <property type="match status" value="1"/>
</dbReference>
<dbReference type="GO" id="GO:0005739">
    <property type="term" value="C:mitochondrion"/>
    <property type="evidence" value="ECO:0007669"/>
    <property type="project" value="TreeGrafter"/>
</dbReference>
<organism evidence="19 20">
    <name type="scientific">Mizuhopecten yessoensis</name>
    <name type="common">Japanese scallop</name>
    <name type="synonym">Patinopecten yessoensis</name>
    <dbReference type="NCBI Taxonomy" id="6573"/>
    <lineage>
        <taxon>Eukaryota</taxon>
        <taxon>Metazoa</taxon>
        <taxon>Spiralia</taxon>
        <taxon>Lophotrochozoa</taxon>
        <taxon>Mollusca</taxon>
        <taxon>Bivalvia</taxon>
        <taxon>Autobranchia</taxon>
        <taxon>Pteriomorphia</taxon>
        <taxon>Pectinida</taxon>
        <taxon>Pectinoidea</taxon>
        <taxon>Pectinidae</taxon>
        <taxon>Mizuhopecten</taxon>
    </lineage>
</organism>
<dbReference type="FunFam" id="3.90.1770.10:FF:000001">
    <property type="entry name" value="acetyl-CoA carboxylase 1"/>
    <property type="match status" value="1"/>
</dbReference>
<dbReference type="Pfam" id="PF02785">
    <property type="entry name" value="Biotin_carb_C"/>
    <property type="match status" value="1"/>
</dbReference>
<feature type="domain" description="CoA carboxyltransferase C-terminal" evidence="18">
    <location>
        <begin position="1797"/>
        <end position="2113"/>
    </location>
</feature>
<comment type="catalytic activity">
    <reaction evidence="12">
        <text>hydrogencarbonate + acetyl-CoA + ATP = malonyl-CoA + ADP + phosphate + H(+)</text>
        <dbReference type="Rhea" id="RHEA:11308"/>
        <dbReference type="ChEBI" id="CHEBI:15378"/>
        <dbReference type="ChEBI" id="CHEBI:17544"/>
        <dbReference type="ChEBI" id="CHEBI:30616"/>
        <dbReference type="ChEBI" id="CHEBI:43474"/>
        <dbReference type="ChEBI" id="CHEBI:57288"/>
        <dbReference type="ChEBI" id="CHEBI:57384"/>
        <dbReference type="ChEBI" id="CHEBI:456216"/>
        <dbReference type="EC" id="6.4.1.2"/>
    </reaction>
</comment>
<dbReference type="UniPathway" id="UPA00655">
    <property type="reaction ID" value="UER00711"/>
</dbReference>
<evidence type="ECO:0000256" key="12">
    <source>
        <dbReference type="ARBA" id="ARBA00048065"/>
    </source>
</evidence>
<dbReference type="InterPro" id="IPR034733">
    <property type="entry name" value="AcCoA_carboxyl_beta"/>
</dbReference>
<evidence type="ECO:0000256" key="11">
    <source>
        <dbReference type="ARBA" id="ARBA00023268"/>
    </source>
</evidence>
<keyword evidence="10" id="KW-0092">Biotin</keyword>
<dbReference type="SUPFAM" id="SSF56059">
    <property type="entry name" value="Glutathione synthetase ATP-binding domain-like"/>
    <property type="match status" value="1"/>
</dbReference>
<sequence length="2221" mass="251388">MSGADNLDTRGRRSVSYPKDFCVATPEEFVKRFGGNRVINKVLIANNGIAAVKCMRSVRRWAYEMFRNEKAIRFVVMVTPEDLKANAEYIRMADQYVPVPGGTNNNNYANVDVILDIAKRTKSQAVWAGWGHASENPKLPDLLHKNGITFIGPPEHAMWALGDKIASSIVAQTAGVPTLPWSGKNLTVSWTEADKAQNKVISVPQDVYQKGCVEDMEAGLKAAEDIGFPVMIKASEGGGGKGIRRADNAAGFPNLFRQVLTEVPGSPVFIMKLAMHARHLEVQILADSYGNAISLFGRDCSIQRRHQKIIEEAPAAIAKPEVFEQMEKAAVTLAKMVGYVSAGTVEYLYNAEEESFHFLELNPRLQVEHPCTEMVADINLPAAQLQIAMGIPLYRLKDVRQLYNKEPWGDSEIDFENPSVRPCPKGHVLAARITSENPDEGFKPSSGTVQELNFRSSKDVWGYFSVAASGGLHEFADSQFGHCFSWGEDREDARENLVLALKELSIRGDFRTTVEYLIKVLETDEYQNNIITTGWLDKLIAEKVQAEKPDTMLGVICGALHIGDKIILKCFQDFQTSLERNKVSCTGSVPLTQYVEFIYVRRNKVVKTGPTTYFICMNDSSLDLEAHRLSDGGLLLSIDGSSYATYMKDDVSSYRITIGNKTCVLERENDPTILRSPSAGKLMTYLIEDGGHVFAGDFYAEIEVMKMIIELRVSENGCIHYVKRPGAVLDAGTIVAKLDLDDPSKVQQAKLYTGPLPVITHHMSRTHGERIHQVFKSTRNDLESILAGYSLPEPYSKKRTTKSVETLMQCLKDPMLPLLELMDLLSMISGRIPSSVVKSIKKLLGSYSSNITSVLCQFPSQQIANFIDGHAASLTRRTDRENFFMTTQGIVELVQRYRNGIRGHMKAVVKDLLKQYLHVELQFQHGHYDKCVMKLMEKNKDNMSQVVGNIFSHIAITNKNSLVIMLIDRLCGKEPGLTEELTNILTELTTLNQTNNAKVALRARQVLIAAHQPPYELRHNQMESIFLSAIDMYGSEFCPENLQKLIYSETAINDILQEFFWHCNTLVQTAALEVYIRRAYIAYEVNCLRHCQVDADLCVVEFKFLLPRSHPNRMMVMRFDSTDKVSEMAESESSAHIDQLEEQPMCQRMGIIASFSSFEDFVKSFESLMERFTNELESPPDSPKLLDRSVSVQEDTISIQVKIIHTHSSVMYEKGIRRITFLVTYKRHFPKYFTYRAKFEFDEDRIYRHLEPALAFQLEINRLRNFDLEAIPTANYKMHLYLGKAKVAKGQEVTDYRFFVRSIIRHSDLVTKEASFEYLQNEAERTLLEAMDSLEVAFSHPLAKRTDCNHIFLNFVPTLTLNEPGKLEETVRSMVMRYGNRLWSIRVLSAELKFTIKNGLTGTVDPIRLFLTNESGYYLDMSLYKEVTDLSSGQVMFEAYGTKQGALHGLLISTPYVTKDHLQLKRFQAQSSGTTYVYDFPEMFRQVTMNLWKEHVTRYKLEESDIPLEVFASKELVLDSQDRLCVQNRLPGENEIGMVAWQVTLKTPEYPGGRDVIIIANDITHKIGSFGPREDLLFKRSSELSRTKGLPRIYISANSGARIGLSEELKHLFRVAWQDNKDPDKGFKYLYLAPDDFKKVSAVNAVRAELIEDEGESRYKITDIIGKEEGLGVENLRGSGMIAGETSAAYEEIPTISLVTCRAIGIGAYLVRLGQRTIQVENSHIILTGAGALNKVLGREVYTSNNQLGGIQIMHSNGVSHDVASDDFEGTNKILEWLSYIPKHHGAPLPVLPVLDPIERDVDFVPTKAPYDPRWMLSGRPHPDKKNEWQSGFFDKDSFKEILQPWAQTVVVGRARLGGIPIGVISVETRTVEVTIPADPANLDSDSKVIQQAGQVWFPDSAFKTAQAIKDFNREELPLLVFANWRGFSGGMKDMYDQVLKFGSYIVDALREYNRPVFVYIPPYAELRGGAWVVVDPTINPVQMEMFADQLCRGGVLEPEGTVEIKFRRKDLIKSMRRLDPGCKKFIEKLNSPNLGAEEKATLEEQLAQHEERLVPMYHQVAIQFADLHDTPGRMEEKNVVSAILKWKRSREFMYWRLRRRLLECELKLKMHTFTSNLSEGQLNSSLSRWFVEDQGTVNAYMWEDDKSVVGWLVEQLDENSGHNAVTENIRCLQRDHVIHQVRSLIEDNPEVTMDSIIHILQHMSTGQRAEVSRILTNMET</sequence>
<dbReference type="Pfam" id="PF02786">
    <property type="entry name" value="CPSase_L_D2"/>
    <property type="match status" value="1"/>
</dbReference>
<dbReference type="FunFam" id="3.40.50.20:FF:000005">
    <property type="entry name" value="acetyl-CoA carboxylase isoform X2"/>
    <property type="match status" value="1"/>
</dbReference>
<dbReference type="SUPFAM" id="SSF52096">
    <property type="entry name" value="ClpP/crotonase"/>
    <property type="match status" value="2"/>
</dbReference>
<comment type="catalytic activity">
    <reaction evidence="13">
        <text>N(6)-biotinyl-L-lysyl-[protein] + hydrogencarbonate + ATP = N(6)-carboxybiotinyl-L-lysyl-[protein] + ADP + phosphate + H(+)</text>
        <dbReference type="Rhea" id="RHEA:13501"/>
        <dbReference type="Rhea" id="RHEA-COMP:10505"/>
        <dbReference type="Rhea" id="RHEA-COMP:10506"/>
        <dbReference type="ChEBI" id="CHEBI:15378"/>
        <dbReference type="ChEBI" id="CHEBI:17544"/>
        <dbReference type="ChEBI" id="CHEBI:30616"/>
        <dbReference type="ChEBI" id="CHEBI:43474"/>
        <dbReference type="ChEBI" id="CHEBI:83144"/>
        <dbReference type="ChEBI" id="CHEBI:83145"/>
        <dbReference type="ChEBI" id="CHEBI:456216"/>
        <dbReference type="EC" id="6.3.4.14"/>
    </reaction>
</comment>
<dbReference type="PANTHER" id="PTHR45728">
    <property type="entry name" value="ACETYL-COA CARBOXYLASE, ISOFORM A"/>
    <property type="match status" value="1"/>
</dbReference>
<dbReference type="InterPro" id="IPR013815">
    <property type="entry name" value="ATP_grasp_subdomain_1"/>
</dbReference>
<dbReference type="Gene3D" id="3.30.470.20">
    <property type="entry name" value="ATP-grasp fold, B domain"/>
    <property type="match status" value="1"/>
</dbReference>
<dbReference type="SUPFAM" id="SSF52440">
    <property type="entry name" value="PreATP-grasp domain"/>
    <property type="match status" value="1"/>
</dbReference>
<evidence type="ECO:0000259" key="16">
    <source>
        <dbReference type="PROSITE" id="PS50979"/>
    </source>
</evidence>
<dbReference type="FunFam" id="3.90.226.10:FF:000010">
    <property type="entry name" value="acetyl-CoA carboxylase isoform X2"/>
    <property type="match status" value="1"/>
</dbReference>
<feature type="domain" description="Biotin carboxylation" evidence="16">
    <location>
        <begin position="38"/>
        <end position="541"/>
    </location>
</feature>
<keyword evidence="8" id="KW-0443">Lipid metabolism</keyword>
<keyword evidence="3" id="KW-0444">Lipid biosynthesis</keyword>
<dbReference type="Pfam" id="PF08326">
    <property type="entry name" value="ACC_central"/>
    <property type="match status" value="1"/>
</dbReference>
<keyword evidence="7 14" id="KW-0067">ATP-binding</keyword>
<evidence type="ECO:0000256" key="10">
    <source>
        <dbReference type="ARBA" id="ARBA00023267"/>
    </source>
</evidence>
<keyword evidence="11" id="KW-0511">Multifunctional enzyme</keyword>
<dbReference type="GO" id="GO:2001295">
    <property type="term" value="P:malonyl-CoA biosynthetic process"/>
    <property type="evidence" value="ECO:0007669"/>
    <property type="project" value="UniProtKB-UniPathway"/>
</dbReference>
<dbReference type="SMART" id="SM00878">
    <property type="entry name" value="Biotin_carb_C"/>
    <property type="match status" value="1"/>
</dbReference>
<dbReference type="Gene3D" id="3.90.1770.10">
    <property type="entry name" value="PreATP-grasp domain"/>
    <property type="match status" value="1"/>
</dbReference>
<dbReference type="InterPro" id="IPR011764">
    <property type="entry name" value="Biotin_carboxylation_dom"/>
</dbReference>
<dbReference type="PROSITE" id="PS50975">
    <property type="entry name" value="ATP_GRASP"/>
    <property type="match status" value="1"/>
</dbReference>
<dbReference type="GO" id="GO:0005524">
    <property type="term" value="F:ATP binding"/>
    <property type="evidence" value="ECO:0007669"/>
    <property type="project" value="UniProtKB-UniRule"/>
</dbReference>
<proteinExistence type="predicted"/>
<dbReference type="Pfam" id="PF00364">
    <property type="entry name" value="Biotin_lipoyl"/>
    <property type="match status" value="1"/>
</dbReference>
<dbReference type="InterPro" id="IPR049076">
    <property type="entry name" value="ACCA"/>
</dbReference>
<dbReference type="Pfam" id="PF01039">
    <property type="entry name" value="Carboxyl_trans"/>
    <property type="match status" value="1"/>
</dbReference>
<dbReference type="InterPro" id="IPR001882">
    <property type="entry name" value="Biotin_BS"/>
</dbReference>
<evidence type="ECO:0000259" key="15">
    <source>
        <dbReference type="PROSITE" id="PS50975"/>
    </source>
</evidence>
<keyword evidence="5 14" id="KW-0547">Nucleotide-binding</keyword>
<evidence type="ECO:0000256" key="13">
    <source>
        <dbReference type="ARBA" id="ARBA00048600"/>
    </source>
</evidence>
<dbReference type="PANTHER" id="PTHR45728:SF3">
    <property type="entry name" value="ACETYL-COA CARBOXYLASE"/>
    <property type="match status" value="1"/>
</dbReference>
<dbReference type="FunFam" id="3.30.1490.20:FF:000003">
    <property type="entry name" value="acetyl-CoA carboxylase isoform X1"/>
    <property type="match status" value="1"/>
</dbReference>
<name>A0A210PM68_MIZYE</name>
<evidence type="ECO:0000256" key="1">
    <source>
        <dbReference type="ARBA" id="ARBA00001953"/>
    </source>
</evidence>
<dbReference type="InterPro" id="IPR016185">
    <property type="entry name" value="PreATP-grasp_dom_sf"/>
</dbReference>
<comment type="cofactor">
    <cofactor evidence="1">
        <name>biotin</name>
        <dbReference type="ChEBI" id="CHEBI:57586"/>
    </cofactor>
</comment>
<dbReference type="SUPFAM" id="SSF51246">
    <property type="entry name" value="Rudiment single hybrid motif"/>
    <property type="match status" value="1"/>
</dbReference>
<evidence type="ECO:0000256" key="9">
    <source>
        <dbReference type="ARBA" id="ARBA00023160"/>
    </source>
</evidence>
<dbReference type="PROSITE" id="PS00867">
    <property type="entry name" value="CPSASE_2"/>
    <property type="match status" value="1"/>
</dbReference>
<keyword evidence="20" id="KW-1185">Reference proteome</keyword>
<dbReference type="Gene3D" id="2.40.460.10">
    <property type="entry name" value="Biotin dependent carboxylase carboxyltransferase"/>
    <property type="match status" value="1"/>
</dbReference>
<dbReference type="FunFam" id="2.40.50.100:FF:000005">
    <property type="entry name" value="Acetyl-CoA carboxylase 1"/>
    <property type="match status" value="1"/>
</dbReference>
<dbReference type="Gene3D" id="3.90.226.10">
    <property type="entry name" value="2-enoyl-CoA Hydratase, Chain A, domain 1"/>
    <property type="match status" value="2"/>
</dbReference>
<dbReference type="FunFam" id="3.30.470.20:FF:000005">
    <property type="entry name" value="Acetyl-CoA carboxylase 1"/>
    <property type="match status" value="1"/>
</dbReference>
<evidence type="ECO:0000256" key="5">
    <source>
        <dbReference type="ARBA" id="ARBA00022741"/>
    </source>
</evidence>
<dbReference type="PROSITE" id="PS50979">
    <property type="entry name" value="BC"/>
    <property type="match status" value="1"/>
</dbReference>
<dbReference type="Pfam" id="PF21385">
    <property type="entry name" value="ACCA_BT"/>
    <property type="match status" value="1"/>
</dbReference>
<dbReference type="InterPro" id="IPR011053">
    <property type="entry name" value="Single_hybrid_motif"/>
</dbReference>
<dbReference type="Gene3D" id="3.40.50.20">
    <property type="match status" value="1"/>
</dbReference>
<dbReference type="InterPro" id="IPR011762">
    <property type="entry name" value="COA_CT_N"/>
</dbReference>
<dbReference type="STRING" id="6573.A0A210PM68"/>
<dbReference type="FunFam" id="2.40.460.10:FF:000001">
    <property type="entry name" value="Acetyl-CoA carboxylase 1"/>
    <property type="match status" value="1"/>
</dbReference>
<dbReference type="InterPro" id="IPR005479">
    <property type="entry name" value="CPAse_ATP-bd"/>
</dbReference>
<evidence type="ECO:0000256" key="6">
    <source>
        <dbReference type="ARBA" id="ARBA00022832"/>
    </source>
</evidence>
<accession>A0A210PM68</accession>
<evidence type="ECO:0000256" key="7">
    <source>
        <dbReference type="ARBA" id="ARBA00022840"/>
    </source>
</evidence>
<comment type="pathway">
    <text evidence="2">Lipid metabolism; malonyl-CoA biosynthesis; malonyl-CoA from acetyl-CoA: step 1/1.</text>
</comment>
<evidence type="ECO:0000259" key="18">
    <source>
        <dbReference type="PROSITE" id="PS50989"/>
    </source>
</evidence>
<evidence type="ECO:0000256" key="3">
    <source>
        <dbReference type="ARBA" id="ARBA00022516"/>
    </source>
</evidence>
<dbReference type="CDD" id="cd06850">
    <property type="entry name" value="biotinyl_domain"/>
    <property type="match status" value="1"/>
</dbReference>
<dbReference type="InterPro" id="IPR049074">
    <property type="entry name" value="ACCA_BT"/>
</dbReference>
<evidence type="ECO:0000256" key="14">
    <source>
        <dbReference type="PROSITE-ProRule" id="PRU00409"/>
    </source>
</evidence>
<dbReference type="InterPro" id="IPR013537">
    <property type="entry name" value="AcCoA_COase_cen"/>
</dbReference>
<dbReference type="EMBL" id="NEDP02005587">
    <property type="protein sequence ID" value="OWF37571.1"/>
    <property type="molecule type" value="Genomic_DNA"/>
</dbReference>
<dbReference type="InterPro" id="IPR005482">
    <property type="entry name" value="Biotin_COase_C"/>
</dbReference>
<dbReference type="InterPro" id="IPR029045">
    <property type="entry name" value="ClpP/crotonase-like_dom_sf"/>
</dbReference>
<dbReference type="Gene3D" id="3.30.1490.20">
    <property type="entry name" value="ATP-grasp fold, A domain"/>
    <property type="match status" value="1"/>
</dbReference>
<dbReference type="GO" id="GO:0004075">
    <property type="term" value="F:biotin carboxylase activity"/>
    <property type="evidence" value="ECO:0007669"/>
    <property type="project" value="UniProtKB-EC"/>
</dbReference>
<evidence type="ECO:0000256" key="8">
    <source>
        <dbReference type="ARBA" id="ARBA00023098"/>
    </source>
</evidence>
<evidence type="ECO:0000256" key="2">
    <source>
        <dbReference type="ARBA" id="ARBA00004956"/>
    </source>
</evidence>
<dbReference type="SUPFAM" id="SSF51230">
    <property type="entry name" value="Single hybrid motif"/>
    <property type="match status" value="1"/>
</dbReference>
<keyword evidence="6" id="KW-0276">Fatty acid metabolism</keyword>
<evidence type="ECO:0000313" key="20">
    <source>
        <dbReference type="Proteomes" id="UP000242188"/>
    </source>
</evidence>
<dbReference type="PROSITE" id="PS50980">
    <property type="entry name" value="COA_CT_NTER"/>
    <property type="match status" value="1"/>
</dbReference>
<dbReference type="Gene3D" id="2.40.50.100">
    <property type="match status" value="1"/>
</dbReference>
<dbReference type="PROSITE" id="PS00188">
    <property type="entry name" value="BIOTIN"/>
    <property type="match status" value="1"/>
</dbReference>
<dbReference type="PROSITE" id="PS50989">
    <property type="entry name" value="COA_CT_CTER"/>
    <property type="match status" value="1"/>
</dbReference>
<evidence type="ECO:0000259" key="17">
    <source>
        <dbReference type="PROSITE" id="PS50980"/>
    </source>
</evidence>